<name>A0A0C1K256_9BACT</name>
<evidence type="ECO:0000313" key="2">
    <source>
        <dbReference type="EMBL" id="KIC73452.1"/>
    </source>
</evidence>
<feature type="transmembrane region" description="Helical" evidence="1">
    <location>
        <begin position="84"/>
        <end position="102"/>
    </location>
</feature>
<dbReference type="EMBL" id="JSAN01000030">
    <property type="protein sequence ID" value="KIC73452.1"/>
    <property type="molecule type" value="Genomic_DNA"/>
</dbReference>
<sequence length="125" mass="14498">MTNEANLLKQKNNQAMDLDNDVVLCDSFSISLIRFSIFSSDSQSFWHKISSMDLYPPLPFNPSFNSLFNFFMWHQYFQKKYSQACFYFVLPIIIAVTSYFLIEFVGVISDALAFYANITHSVGKE</sequence>
<evidence type="ECO:0000256" key="1">
    <source>
        <dbReference type="SAM" id="Phobius"/>
    </source>
</evidence>
<dbReference type="PATRIC" id="fig|362787.3.peg.560"/>
<reference evidence="2 3" key="1">
    <citation type="journal article" date="2014" name="Mol. Biol. Evol.">
        <title>Massive expansion of Ubiquitination-related gene families within the Chlamydiae.</title>
        <authorList>
            <person name="Domman D."/>
            <person name="Collingro A."/>
            <person name="Lagkouvardos I."/>
            <person name="Gehre L."/>
            <person name="Weinmaier T."/>
            <person name="Rattei T."/>
            <person name="Subtil A."/>
            <person name="Horn M."/>
        </authorList>
    </citation>
    <scope>NUCLEOTIDE SEQUENCE [LARGE SCALE GENOMIC DNA]</scope>
    <source>
        <strain evidence="2 3">EI2</strain>
    </source>
</reference>
<keyword evidence="1" id="KW-0472">Membrane</keyword>
<dbReference type="AlphaFoldDB" id="A0A0C1K256"/>
<accession>A0A0C1K256</accession>
<proteinExistence type="predicted"/>
<comment type="caution">
    <text evidence="2">The sequence shown here is derived from an EMBL/GenBank/DDBJ whole genome shotgun (WGS) entry which is preliminary data.</text>
</comment>
<evidence type="ECO:0000313" key="3">
    <source>
        <dbReference type="Proteomes" id="UP000031465"/>
    </source>
</evidence>
<protein>
    <submittedName>
        <fullName evidence="2">Uncharacterized protein</fullName>
    </submittedName>
</protein>
<gene>
    <name evidence="2" type="ORF">DB44_BG01420</name>
</gene>
<keyword evidence="1" id="KW-1133">Transmembrane helix</keyword>
<dbReference type="RefSeq" id="WP_011175058.1">
    <property type="nucleotide sequence ID" value="NZ_JSAN01000030.1"/>
</dbReference>
<dbReference type="Proteomes" id="UP000031465">
    <property type="component" value="Unassembled WGS sequence"/>
</dbReference>
<keyword evidence="1" id="KW-0812">Transmembrane</keyword>
<organism evidence="2 3">
    <name type="scientific">Candidatus Protochlamydia amoebophila</name>
    <dbReference type="NCBI Taxonomy" id="362787"/>
    <lineage>
        <taxon>Bacteria</taxon>
        <taxon>Pseudomonadati</taxon>
        <taxon>Chlamydiota</taxon>
        <taxon>Chlamydiia</taxon>
        <taxon>Parachlamydiales</taxon>
        <taxon>Parachlamydiaceae</taxon>
        <taxon>Candidatus Protochlamydia</taxon>
    </lineage>
</organism>